<evidence type="ECO:0000256" key="10">
    <source>
        <dbReference type="ARBA" id="ARBA00023128"/>
    </source>
</evidence>
<protein>
    <recommendedName>
        <fullName evidence="12">ATP synthase complex subunit 8</fullName>
    </recommendedName>
</protein>
<evidence type="ECO:0000256" key="8">
    <source>
        <dbReference type="ARBA" id="ARBA00022989"/>
    </source>
</evidence>
<dbReference type="GO" id="GO:0015078">
    <property type="term" value="F:proton transmembrane transporter activity"/>
    <property type="evidence" value="ECO:0007669"/>
    <property type="project" value="InterPro"/>
</dbReference>
<dbReference type="GO" id="GO:0015986">
    <property type="term" value="P:proton motive force-driven ATP synthesis"/>
    <property type="evidence" value="ECO:0007669"/>
    <property type="project" value="InterPro"/>
</dbReference>
<evidence type="ECO:0000256" key="6">
    <source>
        <dbReference type="ARBA" id="ARBA00022692"/>
    </source>
</evidence>
<keyword evidence="10 12" id="KW-0496">Mitochondrion</keyword>
<evidence type="ECO:0000256" key="12">
    <source>
        <dbReference type="RuleBase" id="RU003661"/>
    </source>
</evidence>
<evidence type="ECO:0000256" key="5">
    <source>
        <dbReference type="ARBA" id="ARBA00022547"/>
    </source>
</evidence>
<dbReference type="EMBL" id="MW619707">
    <property type="protein sequence ID" value="UPL66079.1"/>
    <property type="molecule type" value="Genomic_DNA"/>
</dbReference>
<evidence type="ECO:0000256" key="7">
    <source>
        <dbReference type="ARBA" id="ARBA00022781"/>
    </source>
</evidence>
<keyword evidence="5 12" id="KW-0138">CF(0)</keyword>
<dbReference type="Pfam" id="PF00895">
    <property type="entry name" value="ATP-synt_8"/>
    <property type="match status" value="1"/>
</dbReference>
<comment type="subcellular location">
    <subcellularLocation>
        <location evidence="1 12">Mitochondrion membrane</location>
        <topology evidence="1 12">Single-pass membrane protein</topology>
    </subcellularLocation>
</comment>
<keyword evidence="11 13" id="KW-0472">Membrane</keyword>
<geneLocation type="mitochondrion" evidence="14"/>
<comment type="subunit">
    <text evidence="3">F-type ATPases have 2 components, CF(1) - the catalytic core - and CF(0) - the membrane proton channel.</text>
</comment>
<organism evidence="14">
    <name type="scientific">Idiostolus sp</name>
    <dbReference type="NCBI Taxonomy" id="2931296"/>
    <lineage>
        <taxon>Eukaryota</taxon>
        <taxon>Metazoa</taxon>
        <taxon>Ecdysozoa</taxon>
        <taxon>Arthropoda</taxon>
        <taxon>Hexapoda</taxon>
        <taxon>Insecta</taxon>
        <taxon>Pterygota</taxon>
        <taxon>Neoptera</taxon>
        <taxon>Paraneoptera</taxon>
        <taxon>Hemiptera</taxon>
        <taxon>Heteroptera</taxon>
        <taxon>Panheteroptera</taxon>
        <taxon>Pentatomomorpha</taxon>
        <taxon>Lygaeoidea</taxon>
        <taxon>Idiostolidae</taxon>
        <taxon>Idiostolus</taxon>
    </lineage>
</organism>
<keyword evidence="8 13" id="KW-1133">Transmembrane helix</keyword>
<evidence type="ECO:0000256" key="9">
    <source>
        <dbReference type="ARBA" id="ARBA00023065"/>
    </source>
</evidence>
<keyword evidence="7 12" id="KW-0375">Hydrogen ion transport</keyword>
<name>A0A8T9ZYC6_9HEMI</name>
<dbReference type="AlphaFoldDB" id="A0A8T9ZYC6"/>
<keyword evidence="4 12" id="KW-0813">Transport</keyword>
<sequence length="55" mass="6858">MPQMACLWWDMLFIYFMLSFLMMSTMIYFITYNDNNLICKEKNTGLLENQMNWKW</sequence>
<feature type="transmembrane region" description="Helical" evidence="13">
    <location>
        <begin position="12"/>
        <end position="32"/>
    </location>
</feature>
<dbReference type="InterPro" id="IPR001421">
    <property type="entry name" value="ATP8_metazoa"/>
</dbReference>
<keyword evidence="9 12" id="KW-0406">Ion transport</keyword>
<accession>A0A8T9ZYC6</accession>
<dbReference type="GO" id="GO:0045259">
    <property type="term" value="C:proton-transporting ATP synthase complex"/>
    <property type="evidence" value="ECO:0007669"/>
    <property type="project" value="UniProtKB-KW"/>
</dbReference>
<keyword evidence="6 12" id="KW-0812">Transmembrane</keyword>
<evidence type="ECO:0000256" key="13">
    <source>
        <dbReference type="SAM" id="Phobius"/>
    </source>
</evidence>
<evidence type="ECO:0000256" key="3">
    <source>
        <dbReference type="ARBA" id="ARBA00011291"/>
    </source>
</evidence>
<evidence type="ECO:0000256" key="4">
    <source>
        <dbReference type="ARBA" id="ARBA00022448"/>
    </source>
</evidence>
<evidence type="ECO:0000313" key="14">
    <source>
        <dbReference type="EMBL" id="UPL66079.1"/>
    </source>
</evidence>
<evidence type="ECO:0000256" key="1">
    <source>
        <dbReference type="ARBA" id="ARBA00004304"/>
    </source>
</evidence>
<evidence type="ECO:0000256" key="2">
    <source>
        <dbReference type="ARBA" id="ARBA00008892"/>
    </source>
</evidence>
<comment type="similarity">
    <text evidence="2 12">Belongs to the ATPase protein 8 family.</text>
</comment>
<proteinExistence type="inferred from homology"/>
<evidence type="ECO:0000256" key="11">
    <source>
        <dbReference type="ARBA" id="ARBA00023136"/>
    </source>
</evidence>
<reference evidence="14" key="1">
    <citation type="journal article" date="2022" name="Cladistics">
        <title>Diversification of the phytophagous lineages of true bugs (Insecta: Hemiptera: Heteroptera) shortly after that of the flowering plants.</title>
        <authorList>
            <person name="Ye F."/>
            <person name="Kment P."/>
            <person name="Redei D."/>
            <person name="Luo J.Y."/>
            <person name="Wang Y.H."/>
            <person name="Kuechler S.M."/>
            <person name="Zhang W.W."/>
            <person name="Chen P.P."/>
            <person name="Wu H.Y."/>
            <person name="Wu Y.Z."/>
            <person name="Sun X.Y."/>
            <person name="Ding L."/>
            <person name="Wang Y.R."/>
            <person name="Xie Q."/>
        </authorList>
    </citation>
    <scope>NUCLEOTIDE SEQUENCE</scope>
</reference>
<dbReference type="GO" id="GO:0031966">
    <property type="term" value="C:mitochondrial membrane"/>
    <property type="evidence" value="ECO:0007669"/>
    <property type="project" value="UniProtKB-SubCell"/>
</dbReference>